<keyword evidence="5 8" id="KW-0812">Transmembrane</keyword>
<evidence type="ECO:0000256" key="2">
    <source>
        <dbReference type="ARBA" id="ARBA00008537"/>
    </source>
</evidence>
<dbReference type="PANTHER" id="PTHR42718">
    <property type="entry name" value="MAJOR FACILITATOR SUPERFAMILY MULTIDRUG TRANSPORTER MFSC"/>
    <property type="match status" value="1"/>
</dbReference>
<dbReference type="PANTHER" id="PTHR42718:SF9">
    <property type="entry name" value="MAJOR FACILITATOR SUPERFAMILY MULTIDRUG TRANSPORTER MFSC"/>
    <property type="match status" value="1"/>
</dbReference>
<dbReference type="InterPro" id="IPR020846">
    <property type="entry name" value="MFS_dom"/>
</dbReference>
<evidence type="ECO:0000313" key="10">
    <source>
        <dbReference type="EMBL" id="AEF95289.1"/>
    </source>
</evidence>
<comment type="similarity">
    <text evidence="2">Belongs to the major facilitator superfamily. EmrB family.</text>
</comment>
<protein>
    <submittedName>
        <fullName evidence="10">Drug resistance transporter, EmrB/QacA subfamily</fullName>
    </submittedName>
</protein>
<dbReference type="GO" id="GO:0022857">
    <property type="term" value="F:transmembrane transporter activity"/>
    <property type="evidence" value="ECO:0007669"/>
    <property type="project" value="InterPro"/>
</dbReference>
<accession>F6B4B2</accession>
<keyword evidence="7 8" id="KW-0472">Membrane</keyword>
<keyword evidence="6 8" id="KW-1133">Transmembrane helix</keyword>
<dbReference type="eggNOG" id="COG2814">
    <property type="taxonomic scope" value="Bacteria"/>
</dbReference>
<comment type="subcellular location">
    <subcellularLocation>
        <location evidence="1">Cell membrane</location>
        <topology evidence="1">Multi-pass membrane protein</topology>
    </subcellularLocation>
</comment>
<feature type="transmembrane region" description="Helical" evidence="8">
    <location>
        <begin position="210"/>
        <end position="227"/>
    </location>
</feature>
<feature type="transmembrane region" description="Helical" evidence="8">
    <location>
        <begin position="175"/>
        <end position="198"/>
    </location>
</feature>
<evidence type="ECO:0000259" key="9">
    <source>
        <dbReference type="PROSITE" id="PS50850"/>
    </source>
</evidence>
<feature type="transmembrane region" description="Helical" evidence="8">
    <location>
        <begin position="280"/>
        <end position="301"/>
    </location>
</feature>
<dbReference type="AlphaFoldDB" id="F6B4B2"/>
<feature type="transmembrane region" description="Helical" evidence="8">
    <location>
        <begin position="21"/>
        <end position="41"/>
    </location>
</feature>
<feature type="transmembrane region" description="Helical" evidence="8">
    <location>
        <begin position="114"/>
        <end position="136"/>
    </location>
</feature>
<dbReference type="CDD" id="cd17503">
    <property type="entry name" value="MFS_LmrB_MDR_like"/>
    <property type="match status" value="1"/>
</dbReference>
<dbReference type="Gene3D" id="1.20.1250.20">
    <property type="entry name" value="MFS general substrate transporter like domains"/>
    <property type="match status" value="1"/>
</dbReference>
<evidence type="ECO:0000256" key="8">
    <source>
        <dbReference type="SAM" id="Phobius"/>
    </source>
</evidence>
<name>F6B4B2_DESCC</name>
<feature type="transmembrane region" description="Helical" evidence="8">
    <location>
        <begin position="148"/>
        <end position="169"/>
    </location>
</feature>
<feature type="transmembrane region" description="Helical" evidence="8">
    <location>
        <begin position="239"/>
        <end position="259"/>
    </location>
</feature>
<feature type="transmembrane region" description="Helical" evidence="8">
    <location>
        <begin position="409"/>
        <end position="427"/>
    </location>
</feature>
<proteinExistence type="inferred from homology"/>
<organism evidence="10 11">
    <name type="scientific">Desulfotomaculum nigrificans (strain DSM 14880 / VKM B-2319 / CO-1-SRB)</name>
    <name type="common">Desulfotomaculum carboxydivorans</name>
    <dbReference type="NCBI Taxonomy" id="868595"/>
    <lineage>
        <taxon>Bacteria</taxon>
        <taxon>Bacillati</taxon>
        <taxon>Bacillota</taxon>
        <taxon>Clostridia</taxon>
        <taxon>Eubacteriales</taxon>
        <taxon>Desulfotomaculaceae</taxon>
        <taxon>Desulfotomaculum</taxon>
    </lineage>
</organism>
<dbReference type="InterPro" id="IPR004638">
    <property type="entry name" value="EmrB-like"/>
</dbReference>
<sequence length="546" mass="59586">MVKLENPKTPSVNQPRADIPWGALLILVIGAFMAILDSSIVNVALPRFMAIFGSSADEIQWILTGYMLTSGVVVPITGYLGDRFGNKRMYILSVAAFTVGSALCGMAWSTESLTIFRVIQALGGGMIIPVSMAMIYRIIPRQKIGTALGIWGISAIMAPAVGPTLGGYLVDNFSWHWIFTINIPIGIAAILLSINYLVETPVQPDLKPDIPGVVLSSLGCFALLLALSEGQDQGWTSQYIVTLFIFSAFALLLFTLWELATPHPLIDIRLLKNPVFTASLLATCLATVGLFSVVVFIPIYAQNLLGYTPMETGLMMMPMALVTGLMMPISGRLFDKFGAFWLGMVGMSIVAGLTYYLHTLTLDTDYHHLQLILSLRAIGLGMASMPLTTAGMNTVPRFLVSRASALNNTVRQISGSMAIAYLTYVMLQQQTYHTARLSEGISVISPVVQMAQEQIKHHLITNGLSDQGSLGILAGLVARQSFMNALNDTFVTSAVIIAFVFPFMFMLGKKRVETERKKQEASTPNSKENKLRLRLLNGGQSYEMYL</sequence>
<evidence type="ECO:0000256" key="6">
    <source>
        <dbReference type="ARBA" id="ARBA00022989"/>
    </source>
</evidence>
<reference evidence="10 11" key="1">
    <citation type="submission" date="2011-05" db="EMBL/GenBank/DDBJ databases">
        <title>Complete sequence of Desulfotomaculum carboxydivorans CO-1-SRB.</title>
        <authorList>
            <consortium name="US DOE Joint Genome Institute"/>
            <person name="Lucas S."/>
            <person name="Han J."/>
            <person name="Lapidus A."/>
            <person name="Cheng J.-F."/>
            <person name="Goodwin L."/>
            <person name="Pitluck S."/>
            <person name="Peters L."/>
            <person name="Mikhailova N."/>
            <person name="Lu M."/>
            <person name="Han C."/>
            <person name="Tapia R."/>
            <person name="Land M."/>
            <person name="Hauser L."/>
            <person name="Kyrpides N."/>
            <person name="Ivanova N."/>
            <person name="Pagani I."/>
            <person name="Stams A."/>
            <person name="Plugge C."/>
            <person name="Muyzer G."/>
            <person name="Kuever J."/>
            <person name="Parshina S."/>
            <person name="Ivanova A."/>
            <person name="Nazina T."/>
            <person name="Woyke T."/>
        </authorList>
    </citation>
    <scope>NUCLEOTIDE SEQUENCE [LARGE SCALE GENOMIC DNA]</scope>
    <source>
        <strain evidence="11">DSM 14880 / VKM B-2319 / CO-1-SRB</strain>
    </source>
</reference>
<dbReference type="KEGG" id="dca:Desca_2461"/>
<feature type="transmembrane region" description="Helical" evidence="8">
    <location>
        <begin position="61"/>
        <end position="80"/>
    </location>
</feature>
<dbReference type="HOGENOM" id="CLU_000960_28_0_9"/>
<evidence type="ECO:0000256" key="1">
    <source>
        <dbReference type="ARBA" id="ARBA00004651"/>
    </source>
</evidence>
<feature type="domain" description="Major facilitator superfamily (MFS) profile" evidence="9">
    <location>
        <begin position="23"/>
        <end position="512"/>
    </location>
</feature>
<dbReference type="Proteomes" id="UP000009226">
    <property type="component" value="Chromosome"/>
</dbReference>
<evidence type="ECO:0000256" key="5">
    <source>
        <dbReference type="ARBA" id="ARBA00022692"/>
    </source>
</evidence>
<dbReference type="NCBIfam" id="TIGR00711">
    <property type="entry name" value="efflux_EmrB"/>
    <property type="match status" value="1"/>
</dbReference>
<evidence type="ECO:0000256" key="4">
    <source>
        <dbReference type="ARBA" id="ARBA00022475"/>
    </source>
</evidence>
<dbReference type="PROSITE" id="PS50850">
    <property type="entry name" value="MFS"/>
    <property type="match status" value="1"/>
</dbReference>
<dbReference type="GO" id="GO:0005886">
    <property type="term" value="C:plasma membrane"/>
    <property type="evidence" value="ECO:0007669"/>
    <property type="project" value="UniProtKB-SubCell"/>
</dbReference>
<keyword evidence="4" id="KW-1003">Cell membrane</keyword>
<dbReference type="EMBL" id="CP002736">
    <property type="protein sequence ID" value="AEF95289.1"/>
    <property type="molecule type" value="Genomic_DNA"/>
</dbReference>
<dbReference type="Gene3D" id="1.20.1720.10">
    <property type="entry name" value="Multidrug resistance protein D"/>
    <property type="match status" value="1"/>
</dbReference>
<dbReference type="PRINTS" id="PR01036">
    <property type="entry name" value="TCRTETB"/>
</dbReference>
<feature type="transmembrane region" description="Helical" evidence="8">
    <location>
        <begin position="490"/>
        <end position="508"/>
    </location>
</feature>
<dbReference type="STRING" id="868595.Desca_2461"/>
<dbReference type="InterPro" id="IPR011701">
    <property type="entry name" value="MFS"/>
</dbReference>
<keyword evidence="11" id="KW-1185">Reference proteome</keyword>
<dbReference type="RefSeq" id="WP_013810745.1">
    <property type="nucleotide sequence ID" value="NC_015565.1"/>
</dbReference>
<evidence type="ECO:0000313" key="11">
    <source>
        <dbReference type="Proteomes" id="UP000009226"/>
    </source>
</evidence>
<gene>
    <name evidence="10" type="ordered locus">Desca_2461</name>
</gene>
<dbReference type="Pfam" id="PF07690">
    <property type="entry name" value="MFS_1"/>
    <property type="match status" value="1"/>
</dbReference>
<keyword evidence="3" id="KW-0813">Transport</keyword>
<feature type="transmembrane region" description="Helical" evidence="8">
    <location>
        <begin position="313"/>
        <end position="330"/>
    </location>
</feature>
<evidence type="ECO:0000256" key="7">
    <source>
        <dbReference type="ARBA" id="ARBA00023136"/>
    </source>
</evidence>
<evidence type="ECO:0000256" key="3">
    <source>
        <dbReference type="ARBA" id="ARBA00022448"/>
    </source>
</evidence>
<dbReference type="SUPFAM" id="SSF103473">
    <property type="entry name" value="MFS general substrate transporter"/>
    <property type="match status" value="1"/>
</dbReference>
<feature type="transmembrane region" description="Helical" evidence="8">
    <location>
        <begin position="337"/>
        <end position="357"/>
    </location>
</feature>
<dbReference type="InterPro" id="IPR036259">
    <property type="entry name" value="MFS_trans_sf"/>
</dbReference>
<feature type="transmembrane region" description="Helical" evidence="8">
    <location>
        <begin position="89"/>
        <end position="108"/>
    </location>
</feature>